<feature type="region of interest" description="Disordered" evidence="1">
    <location>
        <begin position="440"/>
        <end position="474"/>
    </location>
</feature>
<proteinExistence type="predicted"/>
<reference evidence="2" key="1">
    <citation type="submission" date="2019-03" db="EMBL/GenBank/DDBJ databases">
        <title>Improved annotation for the trematode Fasciola hepatica.</title>
        <authorList>
            <person name="Choi Y.-J."/>
            <person name="Martin J."/>
            <person name="Mitreva M."/>
        </authorList>
    </citation>
    <scope>NUCLEOTIDE SEQUENCE [LARGE SCALE GENOMIC DNA]</scope>
</reference>
<feature type="compositionally biased region" description="Polar residues" evidence="1">
    <location>
        <begin position="400"/>
        <end position="415"/>
    </location>
</feature>
<name>A0A4E0RE91_FASHE</name>
<evidence type="ECO:0000313" key="2">
    <source>
        <dbReference type="EMBL" id="THD24594.1"/>
    </source>
</evidence>
<accession>A0A4E0RE91</accession>
<gene>
    <name evidence="2" type="ORF">D915_004787</name>
</gene>
<evidence type="ECO:0000313" key="3">
    <source>
        <dbReference type="Proteomes" id="UP000230066"/>
    </source>
</evidence>
<feature type="region of interest" description="Disordered" evidence="1">
    <location>
        <begin position="394"/>
        <end position="420"/>
    </location>
</feature>
<feature type="region of interest" description="Disordered" evidence="1">
    <location>
        <begin position="576"/>
        <end position="600"/>
    </location>
</feature>
<dbReference type="Proteomes" id="UP000230066">
    <property type="component" value="Unassembled WGS sequence"/>
</dbReference>
<dbReference type="EMBL" id="JXXN02001523">
    <property type="protein sequence ID" value="THD24594.1"/>
    <property type="molecule type" value="Genomic_DNA"/>
</dbReference>
<feature type="region of interest" description="Disordered" evidence="1">
    <location>
        <begin position="346"/>
        <end position="369"/>
    </location>
</feature>
<organism evidence="2 3">
    <name type="scientific">Fasciola hepatica</name>
    <name type="common">Liver fluke</name>
    <dbReference type="NCBI Taxonomy" id="6192"/>
    <lineage>
        <taxon>Eukaryota</taxon>
        <taxon>Metazoa</taxon>
        <taxon>Spiralia</taxon>
        <taxon>Lophotrochozoa</taxon>
        <taxon>Platyhelminthes</taxon>
        <taxon>Trematoda</taxon>
        <taxon>Digenea</taxon>
        <taxon>Plagiorchiida</taxon>
        <taxon>Echinostomata</taxon>
        <taxon>Echinostomatoidea</taxon>
        <taxon>Fasciolidae</taxon>
        <taxon>Fasciola</taxon>
    </lineage>
</organism>
<feature type="compositionally biased region" description="Basic and acidic residues" evidence="1">
    <location>
        <begin position="461"/>
        <end position="473"/>
    </location>
</feature>
<feature type="compositionally biased region" description="Polar residues" evidence="1">
    <location>
        <begin position="137"/>
        <end position="148"/>
    </location>
</feature>
<feature type="region of interest" description="Disordered" evidence="1">
    <location>
        <begin position="178"/>
        <end position="204"/>
    </location>
</feature>
<dbReference type="AlphaFoldDB" id="A0A4E0RE91"/>
<feature type="compositionally biased region" description="Basic and acidic residues" evidence="1">
    <location>
        <begin position="348"/>
        <end position="358"/>
    </location>
</feature>
<sequence length="626" mass="71524">MSNQPKPTTRSSTMTDVSCTLANWIARSDHGDWDSGGSRAREPPADRNLRCLSSEIDLNYSQETASMRQKREQLESELADLEELCAPHSEIHKRLRETQRSLRTPERVILTNGNKIQGMIPHASGPSAALLRRLRSEQNTGNRRSGTDSLRVRTRPDQEDDNYGLEWFELARPMDGSLCRETDTSGRTTPRRRNKSASARAQEFTPIQDTVDTHTRAESVRTYHSIPDRLNLLTPEELNVQSPLTRQKSFEWEPLNRPLNTPRPVGDSVNKFSALQPEVFTSPAHTGGYYRPNYNMRSGHRDAERAVDLVNEAGAQNRKVYPADSTSGFHYASSDRLFREWSQPLMDSSERPLRRDSLRPTSDFMPNQRSIFGYSNERMDRTLEPDLLENGDIPRVVRPYSSNTNELRPNYSSPDLTRLPDDTEFGKIQVIQTVQLLNRNPWDTGHSGRNLDSTSSIDTESTTKDSNRERANSVEDLNSSIVEWLKFDSPPSPKKPVVNDDSSIRKADVLEMNQRSKKYLQSDKNSIDYWCLPGVAVADSHEQPERPIKPRMRRSTHDYLLTAESIESMFSPPEPMKIEERYMPSPPQNESSDTELRRSKEARLHAIRELLLRQRSVKSVLTECTS</sequence>
<evidence type="ECO:0000256" key="1">
    <source>
        <dbReference type="SAM" id="MobiDB-lite"/>
    </source>
</evidence>
<comment type="caution">
    <text evidence="2">The sequence shown here is derived from an EMBL/GenBank/DDBJ whole genome shotgun (WGS) entry which is preliminary data.</text>
</comment>
<protein>
    <submittedName>
        <fullName evidence="2">Uncharacterized protein</fullName>
    </submittedName>
</protein>
<keyword evidence="3" id="KW-1185">Reference proteome</keyword>
<feature type="region of interest" description="Disordered" evidence="1">
    <location>
        <begin position="137"/>
        <end position="158"/>
    </location>
</feature>